<dbReference type="Proteomes" id="UP001357733">
    <property type="component" value="Unassembled WGS sequence"/>
</dbReference>
<evidence type="ECO:0000256" key="1">
    <source>
        <dbReference type="ARBA" id="ARBA00022679"/>
    </source>
</evidence>
<sequence>MYNGEKIYAIITAAGSGNRMGMKTPKQFIEVNNIPIIERTLNKFYDLNIFDKIFLVIRQEDKKFIEENLSKKFRDIQIIIGGKTREESTFNAIKLLDDDGISVFHDGVRPFVSKDDIIRALDFFKGKNAVVFAVREKDTVKVVDNMKVISSPARKNIFRVQTPQIFSNKIIKEAYNKFYGKIEATDDSIFVSKLGEEVYIYESNYNNIKITTPEDLYLADLIAKEEDYYENR</sequence>
<evidence type="ECO:0000256" key="2">
    <source>
        <dbReference type="ARBA" id="ARBA00022695"/>
    </source>
</evidence>
<dbReference type="NCBIfam" id="TIGR00453">
    <property type="entry name" value="ispD"/>
    <property type="match status" value="1"/>
</dbReference>
<dbReference type="AlphaFoldDB" id="A0AAW9MUZ1"/>
<name>A0AAW9MUZ1_9FIRM</name>
<dbReference type="PANTHER" id="PTHR32125:SF4">
    <property type="entry name" value="2-C-METHYL-D-ERYTHRITOL 4-PHOSPHATE CYTIDYLYLTRANSFERASE, CHLOROPLASTIC"/>
    <property type="match status" value="1"/>
</dbReference>
<dbReference type="EMBL" id="JAYKOT010000003">
    <property type="protein sequence ID" value="MEB3429971.1"/>
    <property type="molecule type" value="Genomic_DNA"/>
</dbReference>
<dbReference type="EC" id="2.7.7.60" evidence="4"/>
<protein>
    <submittedName>
        <fullName evidence="4">2-C-methyl-D-erythritol 4-phosphate cytidylyltransferase</fullName>
        <ecNumber evidence="4">2.7.7.60</ecNumber>
    </submittedName>
</protein>
<comment type="caution">
    <text evidence="4">The sequence shown here is derived from an EMBL/GenBank/DDBJ whole genome shotgun (WGS) entry which is preliminary data.</text>
</comment>
<dbReference type="InterPro" id="IPR034683">
    <property type="entry name" value="IspD/TarI"/>
</dbReference>
<keyword evidence="2 4" id="KW-0548">Nucleotidyltransferase</keyword>
<reference evidence="4 5" key="1">
    <citation type="submission" date="2024-01" db="EMBL/GenBank/DDBJ databases">
        <title>Complete genome sequence of Citroniella saccharovorans strain M6.X9, isolated from human fecal sample.</title>
        <authorList>
            <person name="Cheng G."/>
            <person name="Westerholm M."/>
            <person name="Schnurer A."/>
        </authorList>
    </citation>
    <scope>NUCLEOTIDE SEQUENCE [LARGE SCALE GENOMIC DNA]</scope>
    <source>
        <strain evidence="4 5">DSM 29873</strain>
    </source>
</reference>
<evidence type="ECO:0000313" key="4">
    <source>
        <dbReference type="EMBL" id="MEB3429971.1"/>
    </source>
</evidence>
<dbReference type="RefSeq" id="WP_324620125.1">
    <property type="nucleotide sequence ID" value="NZ_JAYKOT010000003.1"/>
</dbReference>
<dbReference type="GO" id="GO:0008299">
    <property type="term" value="P:isoprenoid biosynthetic process"/>
    <property type="evidence" value="ECO:0007669"/>
    <property type="project" value="UniProtKB-KW"/>
</dbReference>
<gene>
    <name evidence="4" type="primary">ispD</name>
    <name evidence="4" type="ORF">VLK81_08115</name>
</gene>
<dbReference type="InterPro" id="IPR001228">
    <property type="entry name" value="IspD"/>
</dbReference>
<dbReference type="InterPro" id="IPR050088">
    <property type="entry name" value="IspD/TarI_cytidylyltransf_bact"/>
</dbReference>
<evidence type="ECO:0000313" key="5">
    <source>
        <dbReference type="Proteomes" id="UP001357733"/>
    </source>
</evidence>
<dbReference type="SUPFAM" id="SSF53448">
    <property type="entry name" value="Nucleotide-diphospho-sugar transferases"/>
    <property type="match status" value="1"/>
</dbReference>
<dbReference type="GO" id="GO:0050518">
    <property type="term" value="F:2-C-methyl-D-erythritol 4-phosphate cytidylyltransferase activity"/>
    <property type="evidence" value="ECO:0007669"/>
    <property type="project" value="UniProtKB-EC"/>
</dbReference>
<accession>A0AAW9MUZ1</accession>
<evidence type="ECO:0000256" key="3">
    <source>
        <dbReference type="ARBA" id="ARBA00023229"/>
    </source>
</evidence>
<keyword evidence="1 4" id="KW-0808">Transferase</keyword>
<dbReference type="CDD" id="cd02516">
    <property type="entry name" value="CDP-ME_synthetase"/>
    <property type="match status" value="1"/>
</dbReference>
<proteinExistence type="predicted"/>
<dbReference type="FunFam" id="3.90.550.10:FF:000003">
    <property type="entry name" value="2-C-methyl-D-erythritol 4-phosphate cytidylyltransferase"/>
    <property type="match status" value="1"/>
</dbReference>
<dbReference type="Pfam" id="PF01128">
    <property type="entry name" value="IspD"/>
    <property type="match status" value="1"/>
</dbReference>
<dbReference type="PANTHER" id="PTHR32125">
    <property type="entry name" value="2-C-METHYL-D-ERYTHRITOL 4-PHOSPHATE CYTIDYLYLTRANSFERASE, CHLOROPLASTIC"/>
    <property type="match status" value="1"/>
</dbReference>
<organism evidence="4 5">
    <name type="scientific">Citroniella saccharovorans</name>
    <dbReference type="NCBI Taxonomy" id="2053367"/>
    <lineage>
        <taxon>Bacteria</taxon>
        <taxon>Bacillati</taxon>
        <taxon>Bacillota</taxon>
        <taxon>Tissierellia</taxon>
        <taxon>Tissierellales</taxon>
        <taxon>Peptoniphilaceae</taxon>
        <taxon>Citroniella</taxon>
    </lineage>
</organism>
<dbReference type="InterPro" id="IPR029044">
    <property type="entry name" value="Nucleotide-diphossugar_trans"/>
</dbReference>
<dbReference type="Gene3D" id="3.90.550.10">
    <property type="entry name" value="Spore Coat Polysaccharide Biosynthesis Protein SpsA, Chain A"/>
    <property type="match status" value="1"/>
</dbReference>
<keyword evidence="5" id="KW-1185">Reference proteome</keyword>
<keyword evidence="3" id="KW-0414">Isoprene biosynthesis</keyword>